<accession>A0A5C3P1Q3</accession>
<proteinExistence type="predicted"/>
<feature type="non-terminal residue" evidence="2">
    <location>
        <position position="1"/>
    </location>
</feature>
<gene>
    <name evidence="2" type="ORF">K466DRAFT_499680</name>
</gene>
<sequence length="157" mass="17280">FDAEVDKDKAADGADERELAELAAGLEAEEAATRASAAAEDVEEGGSEDDDPDNEFDALEDLSDDEKTQFLEDVRPVKLVLAKLRKFAFKVVNSMTILLPAWKMLLNEMGLPEKLIPRDVRTRWNSTYGMLDVALAYREAIDRMCGAQANGLRVASS</sequence>
<dbReference type="EMBL" id="ML211451">
    <property type="protein sequence ID" value="TFK82777.1"/>
    <property type="molecule type" value="Genomic_DNA"/>
</dbReference>
<evidence type="ECO:0000256" key="1">
    <source>
        <dbReference type="SAM" id="MobiDB-lite"/>
    </source>
</evidence>
<organism evidence="2 3">
    <name type="scientific">Polyporus arcularius HHB13444</name>
    <dbReference type="NCBI Taxonomy" id="1314778"/>
    <lineage>
        <taxon>Eukaryota</taxon>
        <taxon>Fungi</taxon>
        <taxon>Dikarya</taxon>
        <taxon>Basidiomycota</taxon>
        <taxon>Agaricomycotina</taxon>
        <taxon>Agaricomycetes</taxon>
        <taxon>Polyporales</taxon>
        <taxon>Polyporaceae</taxon>
        <taxon>Polyporus</taxon>
    </lineage>
</organism>
<reference evidence="2 3" key="1">
    <citation type="journal article" date="2019" name="Nat. Ecol. Evol.">
        <title>Megaphylogeny resolves global patterns of mushroom evolution.</title>
        <authorList>
            <person name="Varga T."/>
            <person name="Krizsan K."/>
            <person name="Foldi C."/>
            <person name="Dima B."/>
            <person name="Sanchez-Garcia M."/>
            <person name="Sanchez-Ramirez S."/>
            <person name="Szollosi G.J."/>
            <person name="Szarkandi J.G."/>
            <person name="Papp V."/>
            <person name="Albert L."/>
            <person name="Andreopoulos W."/>
            <person name="Angelini C."/>
            <person name="Antonin V."/>
            <person name="Barry K.W."/>
            <person name="Bougher N.L."/>
            <person name="Buchanan P."/>
            <person name="Buyck B."/>
            <person name="Bense V."/>
            <person name="Catcheside P."/>
            <person name="Chovatia M."/>
            <person name="Cooper J."/>
            <person name="Damon W."/>
            <person name="Desjardin D."/>
            <person name="Finy P."/>
            <person name="Geml J."/>
            <person name="Haridas S."/>
            <person name="Hughes K."/>
            <person name="Justo A."/>
            <person name="Karasinski D."/>
            <person name="Kautmanova I."/>
            <person name="Kiss B."/>
            <person name="Kocsube S."/>
            <person name="Kotiranta H."/>
            <person name="LaButti K.M."/>
            <person name="Lechner B.E."/>
            <person name="Liimatainen K."/>
            <person name="Lipzen A."/>
            <person name="Lukacs Z."/>
            <person name="Mihaltcheva S."/>
            <person name="Morgado L.N."/>
            <person name="Niskanen T."/>
            <person name="Noordeloos M.E."/>
            <person name="Ohm R.A."/>
            <person name="Ortiz-Santana B."/>
            <person name="Ovrebo C."/>
            <person name="Racz N."/>
            <person name="Riley R."/>
            <person name="Savchenko A."/>
            <person name="Shiryaev A."/>
            <person name="Soop K."/>
            <person name="Spirin V."/>
            <person name="Szebenyi C."/>
            <person name="Tomsovsky M."/>
            <person name="Tulloss R.E."/>
            <person name="Uehling J."/>
            <person name="Grigoriev I.V."/>
            <person name="Vagvolgyi C."/>
            <person name="Papp T."/>
            <person name="Martin F.M."/>
            <person name="Miettinen O."/>
            <person name="Hibbett D.S."/>
            <person name="Nagy L.G."/>
        </authorList>
    </citation>
    <scope>NUCLEOTIDE SEQUENCE [LARGE SCALE GENOMIC DNA]</scope>
    <source>
        <strain evidence="2 3">HHB13444</strain>
    </source>
</reference>
<evidence type="ECO:0000313" key="2">
    <source>
        <dbReference type="EMBL" id="TFK82777.1"/>
    </source>
</evidence>
<dbReference type="Proteomes" id="UP000308197">
    <property type="component" value="Unassembled WGS sequence"/>
</dbReference>
<feature type="compositionally biased region" description="Acidic residues" evidence="1">
    <location>
        <begin position="40"/>
        <end position="64"/>
    </location>
</feature>
<keyword evidence="3" id="KW-1185">Reference proteome</keyword>
<feature type="region of interest" description="Disordered" evidence="1">
    <location>
        <begin position="29"/>
        <end position="64"/>
    </location>
</feature>
<evidence type="ECO:0000313" key="3">
    <source>
        <dbReference type="Proteomes" id="UP000308197"/>
    </source>
</evidence>
<dbReference type="InParanoid" id="A0A5C3P1Q3"/>
<protein>
    <submittedName>
        <fullName evidence="2">Uncharacterized protein</fullName>
    </submittedName>
</protein>
<dbReference type="AlphaFoldDB" id="A0A5C3P1Q3"/>
<name>A0A5C3P1Q3_9APHY</name>